<accession>A0A3A4JZF2</accession>
<gene>
    <name evidence="1" type="ORF">D5S18_29580</name>
</gene>
<organism evidence="1 2">
    <name type="scientific">Nocardia panacis</name>
    <dbReference type="NCBI Taxonomy" id="2340916"/>
    <lineage>
        <taxon>Bacteria</taxon>
        <taxon>Bacillati</taxon>
        <taxon>Actinomycetota</taxon>
        <taxon>Actinomycetes</taxon>
        <taxon>Mycobacteriales</taxon>
        <taxon>Nocardiaceae</taxon>
        <taxon>Nocardia</taxon>
    </lineage>
</organism>
<name>A0A3A4JZF2_9NOCA</name>
<dbReference type="RefSeq" id="WP_120044383.1">
    <property type="nucleotide sequence ID" value="NZ_QZFU01000041.1"/>
</dbReference>
<dbReference type="OrthoDB" id="9806257at2"/>
<comment type="caution">
    <text evidence="1">The sequence shown here is derived from an EMBL/GenBank/DDBJ whole genome shotgun (WGS) entry which is preliminary data.</text>
</comment>
<dbReference type="EMBL" id="QZFU01000041">
    <property type="protein sequence ID" value="RJO70016.1"/>
    <property type="molecule type" value="Genomic_DNA"/>
</dbReference>
<dbReference type="Proteomes" id="UP000266677">
    <property type="component" value="Unassembled WGS sequence"/>
</dbReference>
<reference evidence="1 2" key="1">
    <citation type="submission" date="2018-09" db="EMBL/GenBank/DDBJ databases">
        <title>YIM PH21274 draft genome.</title>
        <authorList>
            <person name="Miao C."/>
        </authorList>
    </citation>
    <scope>NUCLEOTIDE SEQUENCE [LARGE SCALE GENOMIC DNA]</scope>
    <source>
        <strain evidence="1 2">YIM PH 21724</strain>
    </source>
</reference>
<sequence length="88" mass="9820">MTDDPRKLARALESAYPGTASEVDQLPNGGFYLTVRRGDRTWVMDRVRGRFGVDELRPDDGGLDTAYRFTTDEFAVAAAELHRLISEG</sequence>
<evidence type="ECO:0000313" key="1">
    <source>
        <dbReference type="EMBL" id="RJO70016.1"/>
    </source>
</evidence>
<proteinExistence type="predicted"/>
<evidence type="ECO:0000313" key="2">
    <source>
        <dbReference type="Proteomes" id="UP000266677"/>
    </source>
</evidence>
<protein>
    <submittedName>
        <fullName evidence="1">Uncharacterized protein</fullName>
    </submittedName>
</protein>
<keyword evidence="2" id="KW-1185">Reference proteome</keyword>
<dbReference type="AlphaFoldDB" id="A0A3A4JZF2"/>